<keyword evidence="4" id="KW-0804">Transcription</keyword>
<sequence length="173" mass="19560">MSKDFTDDELREVIPRLRRFALSLTRQESSADDLVQSCLERALSRRETRRDEGDLRAWLFSILYRVFLDGQRRAKRYAGLLSLFGVGHDEDMAPSTEDVVLARSALDGFHRLPVEQRALLLLVSVEGLSYQEAADTLGVPIGTVMSRISRARKALRDLTEGRVVAQPSLQVMK</sequence>
<dbReference type="CDD" id="cd06171">
    <property type="entry name" value="Sigma70_r4"/>
    <property type="match status" value="1"/>
</dbReference>
<evidence type="ECO:0000256" key="2">
    <source>
        <dbReference type="ARBA" id="ARBA00023015"/>
    </source>
</evidence>
<keyword evidence="8" id="KW-1185">Reference proteome</keyword>
<dbReference type="Gene3D" id="1.10.10.10">
    <property type="entry name" value="Winged helix-like DNA-binding domain superfamily/Winged helix DNA-binding domain"/>
    <property type="match status" value="1"/>
</dbReference>
<keyword evidence="3" id="KW-0731">Sigma factor</keyword>
<dbReference type="NCBIfam" id="TIGR02937">
    <property type="entry name" value="sigma70-ECF"/>
    <property type="match status" value="1"/>
</dbReference>
<evidence type="ECO:0000256" key="3">
    <source>
        <dbReference type="ARBA" id="ARBA00023082"/>
    </source>
</evidence>
<dbReference type="InterPro" id="IPR013249">
    <property type="entry name" value="RNA_pol_sigma70_r4_t2"/>
</dbReference>
<comment type="caution">
    <text evidence="7">The sequence shown here is derived from an EMBL/GenBank/DDBJ whole genome shotgun (WGS) entry which is preliminary data.</text>
</comment>
<feature type="domain" description="PhyR sigma2" evidence="6">
    <location>
        <begin position="12"/>
        <end position="63"/>
    </location>
</feature>
<dbReference type="InterPro" id="IPR053866">
    <property type="entry name" value="PhyR_sigma2"/>
</dbReference>
<dbReference type="GO" id="GO:0006352">
    <property type="term" value="P:DNA-templated transcription initiation"/>
    <property type="evidence" value="ECO:0007669"/>
    <property type="project" value="InterPro"/>
</dbReference>
<dbReference type="Gene3D" id="1.10.1740.10">
    <property type="match status" value="1"/>
</dbReference>
<dbReference type="GO" id="GO:0003677">
    <property type="term" value="F:DNA binding"/>
    <property type="evidence" value="ECO:0007669"/>
    <property type="project" value="InterPro"/>
</dbReference>
<proteinExistence type="inferred from homology"/>
<dbReference type="GO" id="GO:0016987">
    <property type="term" value="F:sigma factor activity"/>
    <property type="evidence" value="ECO:0007669"/>
    <property type="project" value="UniProtKB-KW"/>
</dbReference>
<organism evidence="7 8">
    <name type="scientific">Cupriavidus plantarum</name>
    <dbReference type="NCBI Taxonomy" id="942865"/>
    <lineage>
        <taxon>Bacteria</taxon>
        <taxon>Pseudomonadati</taxon>
        <taxon>Pseudomonadota</taxon>
        <taxon>Betaproteobacteria</taxon>
        <taxon>Burkholderiales</taxon>
        <taxon>Burkholderiaceae</taxon>
        <taxon>Cupriavidus</taxon>
    </lineage>
</organism>
<evidence type="ECO:0000313" key="7">
    <source>
        <dbReference type="EMBL" id="PWK35602.1"/>
    </source>
</evidence>
<comment type="similarity">
    <text evidence="1">Belongs to the sigma-70 factor family. ECF subfamily.</text>
</comment>
<dbReference type="InterPro" id="IPR013325">
    <property type="entry name" value="RNA_pol_sigma_r2"/>
</dbReference>
<dbReference type="GeneID" id="98340523"/>
<dbReference type="SUPFAM" id="SSF88659">
    <property type="entry name" value="Sigma3 and sigma4 domains of RNA polymerase sigma factors"/>
    <property type="match status" value="1"/>
</dbReference>
<evidence type="ECO:0000256" key="1">
    <source>
        <dbReference type="ARBA" id="ARBA00010641"/>
    </source>
</evidence>
<evidence type="ECO:0000259" key="5">
    <source>
        <dbReference type="Pfam" id="PF08281"/>
    </source>
</evidence>
<gene>
    <name evidence="7" type="ORF">C7419_102880</name>
</gene>
<dbReference type="PANTHER" id="PTHR43133:SF25">
    <property type="entry name" value="RNA POLYMERASE SIGMA FACTOR RFAY-RELATED"/>
    <property type="match status" value="1"/>
</dbReference>
<evidence type="ECO:0000256" key="4">
    <source>
        <dbReference type="ARBA" id="ARBA00023163"/>
    </source>
</evidence>
<dbReference type="PANTHER" id="PTHR43133">
    <property type="entry name" value="RNA POLYMERASE ECF-TYPE SIGMA FACTO"/>
    <property type="match status" value="1"/>
</dbReference>
<evidence type="ECO:0000313" key="8">
    <source>
        <dbReference type="Proteomes" id="UP000245754"/>
    </source>
</evidence>
<evidence type="ECO:0000259" key="6">
    <source>
        <dbReference type="Pfam" id="PF22029"/>
    </source>
</evidence>
<dbReference type="InterPro" id="IPR039425">
    <property type="entry name" value="RNA_pol_sigma-70-like"/>
</dbReference>
<accession>A0A316EV31</accession>
<protein>
    <submittedName>
        <fullName evidence="7">RNA polymerase sigma-70 factor (ECF subfamily)</fullName>
    </submittedName>
</protein>
<dbReference type="Proteomes" id="UP000245754">
    <property type="component" value="Unassembled WGS sequence"/>
</dbReference>
<dbReference type="EMBL" id="QGGT01000002">
    <property type="protein sequence ID" value="PWK35602.1"/>
    <property type="molecule type" value="Genomic_DNA"/>
</dbReference>
<keyword evidence="2" id="KW-0805">Transcription regulation</keyword>
<dbReference type="InterPro" id="IPR013324">
    <property type="entry name" value="RNA_pol_sigma_r3/r4-like"/>
</dbReference>
<reference evidence="7 8" key="1">
    <citation type="submission" date="2018-05" db="EMBL/GenBank/DDBJ databases">
        <title>Genomic Encyclopedia of Type Strains, Phase IV (KMG-V): Genome sequencing to study the core and pangenomes of soil and plant-associated prokaryotes.</title>
        <authorList>
            <person name="Whitman W."/>
        </authorList>
    </citation>
    <scope>NUCLEOTIDE SEQUENCE [LARGE SCALE GENOMIC DNA]</scope>
    <source>
        <strain evidence="7 8">SLV-132</strain>
    </source>
</reference>
<dbReference type="Pfam" id="PF22029">
    <property type="entry name" value="PhyR_sigma2"/>
    <property type="match status" value="1"/>
</dbReference>
<dbReference type="InterPro" id="IPR014284">
    <property type="entry name" value="RNA_pol_sigma-70_dom"/>
</dbReference>
<feature type="domain" description="RNA polymerase sigma factor 70 region 4 type 2" evidence="5">
    <location>
        <begin position="111"/>
        <end position="155"/>
    </location>
</feature>
<dbReference type="Pfam" id="PF08281">
    <property type="entry name" value="Sigma70_r4_2"/>
    <property type="match status" value="1"/>
</dbReference>
<dbReference type="AlphaFoldDB" id="A0A316EV31"/>
<dbReference type="SUPFAM" id="SSF88946">
    <property type="entry name" value="Sigma2 domain of RNA polymerase sigma factors"/>
    <property type="match status" value="1"/>
</dbReference>
<name>A0A316EV31_9BURK</name>
<dbReference type="OrthoDB" id="9797134at2"/>
<dbReference type="InterPro" id="IPR036388">
    <property type="entry name" value="WH-like_DNA-bd_sf"/>
</dbReference>
<dbReference type="RefSeq" id="WP_109583634.1">
    <property type="nucleotide sequence ID" value="NZ_CAJPUX010000002.1"/>
</dbReference>